<dbReference type="PANTHER" id="PTHR34047">
    <property type="entry name" value="NUCLEAR INTRON MATURASE 1, MITOCHONDRIAL-RELATED"/>
    <property type="match status" value="1"/>
</dbReference>
<proteinExistence type="predicted"/>
<evidence type="ECO:0000259" key="1">
    <source>
        <dbReference type="PROSITE" id="PS50878"/>
    </source>
</evidence>
<gene>
    <name evidence="2" type="ORF">DEACI_4081</name>
</gene>
<protein>
    <submittedName>
        <fullName evidence="2">Reverse transcriptase (RT) catalytic domain protein</fullName>
    </submittedName>
</protein>
<dbReference type="EMBL" id="LR746496">
    <property type="protein sequence ID" value="CAA7603258.1"/>
    <property type="molecule type" value="Genomic_DNA"/>
</dbReference>
<dbReference type="KEGG" id="aacx:DEACI_4081"/>
<dbReference type="AlphaFoldDB" id="A0A8S0W5L0"/>
<keyword evidence="2" id="KW-0548">Nucleotidyltransferase</keyword>
<feature type="domain" description="Reverse transcriptase" evidence="1">
    <location>
        <begin position="99"/>
        <end position="250"/>
    </location>
</feature>
<dbReference type="PANTHER" id="PTHR34047:SF8">
    <property type="entry name" value="PROTEIN YKFC"/>
    <property type="match status" value="1"/>
</dbReference>
<evidence type="ECO:0000313" key="2">
    <source>
        <dbReference type="EMBL" id="CAA7603258.1"/>
    </source>
</evidence>
<dbReference type="PROSITE" id="PS50878">
    <property type="entry name" value="RT_POL"/>
    <property type="match status" value="1"/>
</dbReference>
<dbReference type="CDD" id="cd01651">
    <property type="entry name" value="RT_G2_intron"/>
    <property type="match status" value="1"/>
</dbReference>
<keyword evidence="2" id="KW-0808">Transferase</keyword>
<dbReference type="SUPFAM" id="SSF56672">
    <property type="entry name" value="DNA/RNA polymerases"/>
    <property type="match status" value="1"/>
</dbReference>
<dbReference type="GO" id="GO:0003964">
    <property type="term" value="F:RNA-directed DNA polymerase activity"/>
    <property type="evidence" value="ECO:0007669"/>
    <property type="project" value="UniProtKB-KW"/>
</dbReference>
<accession>A0A8S0W5L0</accession>
<dbReference type="InterPro" id="IPR051083">
    <property type="entry name" value="GrpII_Intron_Splice-Mob/Def"/>
</dbReference>
<name>A0A8S0W5L0_9FIRM</name>
<reference evidence="2" key="1">
    <citation type="submission" date="2020-01" db="EMBL/GenBank/DDBJ databases">
        <authorList>
            <person name="Hornung B."/>
        </authorList>
    </citation>
    <scope>NUCLEOTIDE SEQUENCE</scope>
    <source>
        <strain evidence="2">PacBioINE</strain>
    </source>
</reference>
<sequence length="250" mass="28489">MKVTEGGNLKHRQLCFKDYLQRSSAEQREYAEVCVPPRMTKTDNTNTDEQTEKLLEEILSAENLNRAYYRVKGNKGAGGIDGMQVDELLPYLKGHKDELLQALWDGKYRPKPVRRVEIPKENGKMRKLGIPTVVDRLIQQAITQVLSPIFERQFSDNSYGFRPQRSAHDALRAGQRHITEGFVYVVDMDLEKYFDTVNQSKLIQILSDTIKDGRVISLIHKFLRAGIMVDGLFEESPEGVPQGGPLSPLR</sequence>
<keyword evidence="2" id="KW-0695">RNA-directed DNA polymerase</keyword>
<dbReference type="Proteomes" id="UP000836597">
    <property type="component" value="Chromosome"/>
</dbReference>
<dbReference type="InterPro" id="IPR000477">
    <property type="entry name" value="RT_dom"/>
</dbReference>
<dbReference type="Pfam" id="PF00078">
    <property type="entry name" value="RVT_1"/>
    <property type="match status" value="1"/>
</dbReference>
<dbReference type="InterPro" id="IPR043502">
    <property type="entry name" value="DNA/RNA_pol_sf"/>
</dbReference>
<organism evidence="2">
    <name type="scientific">Acididesulfobacillus acetoxydans</name>
    <dbReference type="NCBI Taxonomy" id="1561005"/>
    <lineage>
        <taxon>Bacteria</taxon>
        <taxon>Bacillati</taxon>
        <taxon>Bacillota</taxon>
        <taxon>Clostridia</taxon>
        <taxon>Eubacteriales</taxon>
        <taxon>Peptococcaceae</taxon>
        <taxon>Acididesulfobacillus</taxon>
    </lineage>
</organism>